<dbReference type="GO" id="GO:0022625">
    <property type="term" value="C:cytosolic large ribosomal subunit"/>
    <property type="evidence" value="ECO:0007669"/>
    <property type="project" value="TreeGrafter"/>
</dbReference>
<dbReference type="PANTHER" id="PTHR33284">
    <property type="entry name" value="RIBOSOMAL PROTEIN L25/GLN-TRNA SYNTHETASE, ANTI-CODON-BINDING DOMAIN-CONTAINING PROTEIN"/>
    <property type="match status" value="1"/>
</dbReference>
<reference evidence="8" key="1">
    <citation type="submission" date="2016-10" db="EMBL/GenBank/DDBJ databases">
        <title>Sequence of Gallionella enrichment culture.</title>
        <authorList>
            <person name="Poehlein A."/>
            <person name="Muehling M."/>
            <person name="Daniel R."/>
        </authorList>
    </citation>
    <scope>NUCLEOTIDE SEQUENCE</scope>
</reference>
<dbReference type="GO" id="GO:0003735">
    <property type="term" value="F:structural constituent of ribosome"/>
    <property type="evidence" value="ECO:0007669"/>
    <property type="project" value="InterPro"/>
</dbReference>
<evidence type="ECO:0000256" key="2">
    <source>
        <dbReference type="ARBA" id="ARBA00022884"/>
    </source>
</evidence>
<dbReference type="CDD" id="cd00495">
    <property type="entry name" value="Ribosomal_L25_TL5_CTC"/>
    <property type="match status" value="1"/>
</dbReference>
<dbReference type="GO" id="GO:0008097">
    <property type="term" value="F:5S rRNA binding"/>
    <property type="evidence" value="ECO:0007669"/>
    <property type="project" value="InterPro"/>
</dbReference>
<dbReference type="GO" id="GO:0006412">
    <property type="term" value="P:translation"/>
    <property type="evidence" value="ECO:0007669"/>
    <property type="project" value="InterPro"/>
</dbReference>
<keyword evidence="1" id="KW-0699">rRNA-binding</keyword>
<evidence type="ECO:0000256" key="5">
    <source>
        <dbReference type="SAM" id="MobiDB-lite"/>
    </source>
</evidence>
<evidence type="ECO:0000259" key="7">
    <source>
        <dbReference type="Pfam" id="PF14693"/>
    </source>
</evidence>
<dbReference type="EMBL" id="MLJW01001184">
    <property type="protein sequence ID" value="OIQ79619.1"/>
    <property type="molecule type" value="Genomic_DNA"/>
</dbReference>
<dbReference type="HAMAP" id="MF_01334">
    <property type="entry name" value="Ribosomal_bL25_CTC"/>
    <property type="match status" value="1"/>
</dbReference>
<dbReference type="InterPro" id="IPR037121">
    <property type="entry name" value="Ribosomal_bL25_C"/>
</dbReference>
<organism evidence="8">
    <name type="scientific">mine drainage metagenome</name>
    <dbReference type="NCBI Taxonomy" id="410659"/>
    <lineage>
        <taxon>unclassified sequences</taxon>
        <taxon>metagenomes</taxon>
        <taxon>ecological metagenomes</taxon>
    </lineage>
</organism>
<gene>
    <name evidence="8" type="primary">rplY_13</name>
    <name evidence="8" type="ORF">GALL_386350</name>
</gene>
<feature type="region of interest" description="Disordered" evidence="5">
    <location>
        <begin position="1"/>
        <end position="20"/>
    </location>
</feature>
<feature type="domain" description="Large ribosomal subunit protein bL25 L25" evidence="6">
    <location>
        <begin position="13"/>
        <end position="90"/>
    </location>
</feature>
<dbReference type="InterPro" id="IPR020930">
    <property type="entry name" value="Ribosomal_uL5_bac-type"/>
</dbReference>
<name>A0A1J5QQ52_9ZZZZ</name>
<comment type="caution">
    <text evidence="8">The sequence shown here is derived from an EMBL/GenBank/DDBJ whole genome shotgun (WGS) entry which is preliminary data.</text>
</comment>
<feature type="domain" description="Large ribosomal subunit protein bL25 beta" evidence="7">
    <location>
        <begin position="98"/>
        <end position="175"/>
    </location>
</feature>
<keyword evidence="3 8" id="KW-0689">Ribosomal protein</keyword>
<dbReference type="InterPro" id="IPR001021">
    <property type="entry name" value="Ribosomal_bL25_long"/>
</dbReference>
<accession>A0A1J5QQ52</accession>
<evidence type="ECO:0000313" key="8">
    <source>
        <dbReference type="EMBL" id="OIQ79619.1"/>
    </source>
</evidence>
<dbReference type="InterPro" id="IPR020056">
    <property type="entry name" value="Rbsml_bL25/Gln-tRNA_synth_N"/>
</dbReference>
<proteinExistence type="inferred from homology"/>
<dbReference type="InterPro" id="IPR029751">
    <property type="entry name" value="Ribosomal_L25_dom"/>
</dbReference>
<keyword evidence="2" id="KW-0694">RNA-binding</keyword>
<evidence type="ECO:0000256" key="4">
    <source>
        <dbReference type="ARBA" id="ARBA00023274"/>
    </source>
</evidence>
<dbReference type="Pfam" id="PF01386">
    <property type="entry name" value="Ribosomal_L25p"/>
    <property type="match status" value="1"/>
</dbReference>
<dbReference type="PANTHER" id="PTHR33284:SF1">
    <property type="entry name" value="RIBOSOMAL PROTEIN L25_GLN-TRNA SYNTHETASE, ANTI-CODON-BINDING DOMAIN-CONTAINING PROTEIN"/>
    <property type="match status" value="1"/>
</dbReference>
<evidence type="ECO:0000256" key="3">
    <source>
        <dbReference type="ARBA" id="ARBA00022980"/>
    </source>
</evidence>
<dbReference type="Pfam" id="PF14693">
    <property type="entry name" value="Ribosomal_TL5_C"/>
    <property type="match status" value="1"/>
</dbReference>
<dbReference type="SUPFAM" id="SSF50715">
    <property type="entry name" value="Ribosomal protein L25-like"/>
    <property type="match status" value="1"/>
</dbReference>
<dbReference type="Gene3D" id="2.170.120.20">
    <property type="entry name" value="Ribosomal protein L25, beta domain"/>
    <property type="match status" value="1"/>
</dbReference>
<protein>
    <submittedName>
        <fullName evidence="8">50S ribosomal protein L25</fullName>
    </submittedName>
</protein>
<dbReference type="AlphaFoldDB" id="A0A1J5QQ52"/>
<dbReference type="InterPro" id="IPR020057">
    <property type="entry name" value="Ribosomal_bL25_b-dom"/>
</dbReference>
<evidence type="ECO:0000256" key="1">
    <source>
        <dbReference type="ARBA" id="ARBA00022730"/>
    </source>
</evidence>
<dbReference type="NCBIfam" id="NF004131">
    <property type="entry name" value="PRK05618.2-1"/>
    <property type="match status" value="1"/>
</dbReference>
<feature type="compositionally biased region" description="Low complexity" evidence="5">
    <location>
        <begin position="191"/>
        <end position="200"/>
    </location>
</feature>
<dbReference type="NCBIfam" id="TIGR00731">
    <property type="entry name" value="bL25_bact_ctc"/>
    <property type="match status" value="1"/>
</dbReference>
<evidence type="ECO:0000259" key="6">
    <source>
        <dbReference type="Pfam" id="PF01386"/>
    </source>
</evidence>
<feature type="region of interest" description="Disordered" evidence="5">
    <location>
        <begin position="176"/>
        <end position="200"/>
    </location>
</feature>
<dbReference type="InterPro" id="IPR011035">
    <property type="entry name" value="Ribosomal_bL25/Gln-tRNA_synth"/>
</dbReference>
<sequence>MAEVKITETTPTEFSKGASRRTRVAGQVPAVIYGHGSTPRHITLPAHELMLALKNSNVLLDLQIGAESQLALPKAVIRHAIKGTLEHLDLVVVTRGEKVIVDVAVHTTGEHDRDGILEHVNNTIQVAADASSIPTELMLDITGLSSGTSATAGDVVLPAGVTLVSPADLVVVHVGHRPTSDGGTEAEVTEEAPAAPAEAS</sequence>
<dbReference type="Gene3D" id="2.40.240.10">
    <property type="entry name" value="Ribosomal Protein L25, Chain P"/>
    <property type="match status" value="1"/>
</dbReference>
<keyword evidence="4" id="KW-0687">Ribonucleoprotein</keyword>